<protein>
    <recommendedName>
        <fullName evidence="4">DUF3566 domain-containing protein</fullName>
    </recommendedName>
</protein>
<keyword evidence="1" id="KW-0812">Transmembrane</keyword>
<name>A0ABS7SRK0_9BURK</name>
<evidence type="ECO:0000313" key="2">
    <source>
        <dbReference type="EMBL" id="MBZ2208560.1"/>
    </source>
</evidence>
<dbReference type="Proteomes" id="UP000809349">
    <property type="component" value="Unassembled WGS sequence"/>
</dbReference>
<accession>A0ABS7SRK0</accession>
<keyword evidence="1" id="KW-0472">Membrane</keyword>
<gene>
    <name evidence="2" type="ORF">I4X03_014945</name>
</gene>
<sequence>MKKQIVKVSLVQSAKVIALMYLLLSVPIVGLMFTFAPVMMPGVGGAALFLMVPLFYALFCFIGIIISGWLYNLSARMVGGIEYTTADV</sequence>
<evidence type="ECO:0000313" key="3">
    <source>
        <dbReference type="Proteomes" id="UP000809349"/>
    </source>
</evidence>
<feature type="transmembrane region" description="Helical" evidence="1">
    <location>
        <begin position="46"/>
        <end position="71"/>
    </location>
</feature>
<keyword evidence="1" id="KW-1133">Transmembrane helix</keyword>
<comment type="caution">
    <text evidence="2">The sequence shown here is derived from an EMBL/GenBank/DDBJ whole genome shotgun (WGS) entry which is preliminary data.</text>
</comment>
<dbReference type="EMBL" id="JAFBIL020000005">
    <property type="protein sequence ID" value="MBZ2208560.1"/>
    <property type="molecule type" value="Genomic_DNA"/>
</dbReference>
<dbReference type="RefSeq" id="WP_223469037.1">
    <property type="nucleotide sequence ID" value="NZ_JAFBIL020000005.1"/>
</dbReference>
<organism evidence="2 3">
    <name type="scientific">Massilia soli</name>
    <dbReference type="NCBI Taxonomy" id="2792854"/>
    <lineage>
        <taxon>Bacteria</taxon>
        <taxon>Pseudomonadati</taxon>
        <taxon>Pseudomonadota</taxon>
        <taxon>Betaproteobacteria</taxon>
        <taxon>Burkholderiales</taxon>
        <taxon>Oxalobacteraceae</taxon>
        <taxon>Telluria group</taxon>
        <taxon>Massilia</taxon>
    </lineage>
</organism>
<evidence type="ECO:0000256" key="1">
    <source>
        <dbReference type="SAM" id="Phobius"/>
    </source>
</evidence>
<proteinExistence type="predicted"/>
<feature type="transmembrane region" description="Helical" evidence="1">
    <location>
        <begin position="21"/>
        <end position="40"/>
    </location>
</feature>
<keyword evidence="3" id="KW-1185">Reference proteome</keyword>
<evidence type="ECO:0008006" key="4">
    <source>
        <dbReference type="Google" id="ProtNLM"/>
    </source>
</evidence>
<reference evidence="2 3" key="1">
    <citation type="submission" date="2021-08" db="EMBL/GenBank/DDBJ databases">
        <title>Massilia sp. R798.</title>
        <authorList>
            <person name="Baek J.H."/>
            <person name="Jung H.S."/>
            <person name="Kim K.R."/>
            <person name="Jeon C.O."/>
        </authorList>
    </citation>
    <scope>NUCLEOTIDE SEQUENCE [LARGE SCALE GENOMIC DNA]</scope>
    <source>
        <strain evidence="2 3">R798</strain>
    </source>
</reference>